<name>A0ABR2VYG6_9FUNG</name>
<comment type="caution">
    <text evidence="1">The sequence shown here is derived from an EMBL/GenBank/DDBJ whole genome shotgun (WGS) entry which is preliminary data.</text>
</comment>
<proteinExistence type="predicted"/>
<protein>
    <recommendedName>
        <fullName evidence="3">Secreted protein</fullName>
    </recommendedName>
</protein>
<keyword evidence="2" id="KW-1185">Reference proteome</keyword>
<organism evidence="1 2">
    <name type="scientific">Basidiobolus ranarum</name>
    <dbReference type="NCBI Taxonomy" id="34480"/>
    <lineage>
        <taxon>Eukaryota</taxon>
        <taxon>Fungi</taxon>
        <taxon>Fungi incertae sedis</taxon>
        <taxon>Zoopagomycota</taxon>
        <taxon>Entomophthoromycotina</taxon>
        <taxon>Basidiobolomycetes</taxon>
        <taxon>Basidiobolales</taxon>
        <taxon>Basidiobolaceae</taxon>
        <taxon>Basidiobolus</taxon>
    </lineage>
</organism>
<dbReference type="EMBL" id="JASJQH010007354">
    <property type="protein sequence ID" value="KAK9710274.1"/>
    <property type="molecule type" value="Genomic_DNA"/>
</dbReference>
<sequence>MHIVISKVALQPVVITPIVTVAAHSVHQSGASTATEKKIKQHNVASEETKEHTITALLVTGKETMNNTVTAPTVTDN</sequence>
<evidence type="ECO:0008006" key="3">
    <source>
        <dbReference type="Google" id="ProtNLM"/>
    </source>
</evidence>
<accession>A0ABR2VYG6</accession>
<dbReference type="Proteomes" id="UP001479436">
    <property type="component" value="Unassembled WGS sequence"/>
</dbReference>
<gene>
    <name evidence="1" type="ORF">K7432_008539</name>
</gene>
<evidence type="ECO:0000313" key="2">
    <source>
        <dbReference type="Proteomes" id="UP001479436"/>
    </source>
</evidence>
<reference evidence="1 2" key="1">
    <citation type="submission" date="2023-04" db="EMBL/GenBank/DDBJ databases">
        <title>Genome of Basidiobolus ranarum AG-B5.</title>
        <authorList>
            <person name="Stajich J.E."/>
            <person name="Carter-House D."/>
            <person name="Gryganskyi A."/>
        </authorList>
    </citation>
    <scope>NUCLEOTIDE SEQUENCE [LARGE SCALE GENOMIC DNA]</scope>
    <source>
        <strain evidence="1 2">AG-B5</strain>
    </source>
</reference>
<evidence type="ECO:0000313" key="1">
    <source>
        <dbReference type="EMBL" id="KAK9710274.1"/>
    </source>
</evidence>